<evidence type="ECO:0000256" key="1">
    <source>
        <dbReference type="ARBA" id="ARBA00022679"/>
    </source>
</evidence>
<accession>A0A848L472</accession>
<dbReference type="PANTHER" id="PTHR36837:SF5">
    <property type="entry name" value="POLY-3-HYDROXYBUTYRATE SYNTHASE"/>
    <property type="match status" value="1"/>
</dbReference>
<comment type="caution">
    <text evidence="5">The sequence shown here is derived from an EMBL/GenBank/DDBJ whole genome shotgun (WGS) entry which is preliminary data.</text>
</comment>
<keyword evidence="1" id="KW-0808">Transferase</keyword>
<dbReference type="InterPro" id="IPR010941">
    <property type="entry name" value="PhaC_N"/>
</dbReference>
<sequence length="559" mass="60513">MADEPEHFATPLDELLAQAANGPLRRLFPTSSGAAFARWLAANPTSALGHARDLVGELRRVVSGSSTVEPPRGDRRFTDPAWSSNPLLRRLMQAYLAAGTAAEATVHDADLSWRDSERMDFAVSNLIDAVSPTNNPLTNPVAWKALIDTAGGNLISGPRNLLKDMSSKPRVPSMVDPDAYRVGKDLAVTPGSVVYRSEVLELIQYKPQTENVRSVPLLIIPPTINKFYVLDLAPGRSVVEYLVQQGQQAFVISWRNPGAQQASWGFDAYAEAILDAFNVTERIAESGQVHVVAACSGGLLACLTAAQRAGTGQLSRLASLSLLVTMIDQVHAGVATAVMDDTTARAAIAKSKKQGYLDGRDLAEVFAWLRPNDLIWNYWVNNYLRGQSPPKFDILFWNADTTRMSAALHRDFVESALGNKMSQPGAITVLGTPVALGDITVDSYVVAGSADHICPWENCYRSSQLLGGAVRFVLSTNGHIAALVNPPGNPKSRYQVSDDNSLPADQWRTTTPVTKGSWWPDYASWLGDRSGDEKPAPTSLGSVDYPPIDTAPGTYVMTR</sequence>
<organism evidence="5 6">
    <name type="scientific">Gordonia asplenii</name>
    <dbReference type="NCBI Taxonomy" id="2725283"/>
    <lineage>
        <taxon>Bacteria</taxon>
        <taxon>Bacillati</taxon>
        <taxon>Actinomycetota</taxon>
        <taxon>Actinomycetes</taxon>
        <taxon>Mycobacteriales</taxon>
        <taxon>Gordoniaceae</taxon>
        <taxon>Gordonia</taxon>
    </lineage>
</organism>
<dbReference type="EMBL" id="JABBNB010000056">
    <property type="protein sequence ID" value="NMO05222.1"/>
    <property type="molecule type" value="Genomic_DNA"/>
</dbReference>
<dbReference type="SUPFAM" id="SSF53474">
    <property type="entry name" value="alpha/beta-Hydrolases"/>
    <property type="match status" value="1"/>
</dbReference>
<gene>
    <name evidence="5" type="ORF">HH308_28790</name>
</gene>
<evidence type="ECO:0000313" key="5">
    <source>
        <dbReference type="EMBL" id="NMO05222.1"/>
    </source>
</evidence>
<protein>
    <submittedName>
        <fullName evidence="5">Alpha/beta fold hydrolase</fullName>
    </submittedName>
</protein>
<evidence type="ECO:0000259" key="4">
    <source>
        <dbReference type="Pfam" id="PF07167"/>
    </source>
</evidence>
<dbReference type="GO" id="GO:0016746">
    <property type="term" value="F:acyltransferase activity"/>
    <property type="evidence" value="ECO:0007669"/>
    <property type="project" value="UniProtKB-KW"/>
</dbReference>
<evidence type="ECO:0000256" key="2">
    <source>
        <dbReference type="ARBA" id="ARBA00023315"/>
    </source>
</evidence>
<dbReference type="InterPro" id="IPR051321">
    <property type="entry name" value="PHA/PHB_synthase"/>
</dbReference>
<keyword evidence="5" id="KW-0378">Hydrolase</keyword>
<dbReference type="GO" id="GO:0016787">
    <property type="term" value="F:hydrolase activity"/>
    <property type="evidence" value="ECO:0007669"/>
    <property type="project" value="UniProtKB-KW"/>
</dbReference>
<feature type="region of interest" description="Disordered" evidence="3">
    <location>
        <begin position="487"/>
        <end position="509"/>
    </location>
</feature>
<dbReference type="RefSeq" id="WP_170197727.1">
    <property type="nucleotide sequence ID" value="NZ_JABBNB010000056.1"/>
</dbReference>
<dbReference type="Proteomes" id="UP000550729">
    <property type="component" value="Unassembled WGS sequence"/>
</dbReference>
<keyword evidence="2" id="KW-0012">Acyltransferase</keyword>
<evidence type="ECO:0000256" key="3">
    <source>
        <dbReference type="SAM" id="MobiDB-lite"/>
    </source>
</evidence>
<keyword evidence="6" id="KW-1185">Reference proteome</keyword>
<evidence type="ECO:0000313" key="6">
    <source>
        <dbReference type="Proteomes" id="UP000550729"/>
    </source>
</evidence>
<name>A0A848L472_9ACTN</name>
<dbReference type="PANTHER" id="PTHR36837">
    <property type="entry name" value="POLY(3-HYDROXYALKANOATE) POLYMERASE SUBUNIT PHAC"/>
    <property type="match status" value="1"/>
</dbReference>
<reference evidence="5 6" key="1">
    <citation type="submission" date="2020-04" db="EMBL/GenBank/DDBJ databases">
        <title>Gordonia sp. nov. TBRC 11910.</title>
        <authorList>
            <person name="Suriyachadkun C."/>
        </authorList>
    </citation>
    <scope>NUCLEOTIDE SEQUENCE [LARGE SCALE GENOMIC DNA]</scope>
    <source>
        <strain evidence="5 6">TBRC 11910</strain>
    </source>
</reference>
<dbReference type="GO" id="GO:0042619">
    <property type="term" value="P:poly-hydroxybutyrate biosynthetic process"/>
    <property type="evidence" value="ECO:0007669"/>
    <property type="project" value="InterPro"/>
</dbReference>
<dbReference type="Gene3D" id="3.40.50.1820">
    <property type="entry name" value="alpha/beta hydrolase"/>
    <property type="match status" value="1"/>
</dbReference>
<dbReference type="Pfam" id="PF07167">
    <property type="entry name" value="PhaC_N"/>
    <property type="match status" value="1"/>
</dbReference>
<feature type="domain" description="Poly-beta-hydroxybutyrate polymerase N-terminal" evidence="4">
    <location>
        <begin position="74"/>
        <end position="242"/>
    </location>
</feature>
<proteinExistence type="predicted"/>
<dbReference type="InterPro" id="IPR029058">
    <property type="entry name" value="AB_hydrolase_fold"/>
</dbReference>
<dbReference type="AlphaFoldDB" id="A0A848L472"/>